<dbReference type="RefSeq" id="WP_419186308.1">
    <property type="nucleotide sequence ID" value="NZ_CP036290.1"/>
</dbReference>
<evidence type="ECO:0000256" key="2">
    <source>
        <dbReference type="ARBA" id="ARBA00008164"/>
    </source>
</evidence>
<evidence type="ECO:0000259" key="4">
    <source>
        <dbReference type="SMART" id="SM00244"/>
    </source>
</evidence>
<evidence type="ECO:0000256" key="3">
    <source>
        <dbReference type="SAM" id="MobiDB-lite"/>
    </source>
</evidence>
<comment type="similarity">
    <text evidence="2">Belongs to the band 7/mec-2 family.</text>
</comment>
<dbReference type="PANTHER" id="PTHR10264:SF19">
    <property type="entry name" value="AT06885P-RELATED"/>
    <property type="match status" value="1"/>
</dbReference>
<evidence type="ECO:0000313" key="6">
    <source>
        <dbReference type="Proteomes" id="UP000319342"/>
    </source>
</evidence>
<accession>A0A518CWZ2</accession>
<dbReference type="PANTHER" id="PTHR10264">
    <property type="entry name" value="BAND 7 PROTEIN-RELATED"/>
    <property type="match status" value="1"/>
</dbReference>
<feature type="domain" description="Band 7" evidence="4">
    <location>
        <begin position="11"/>
        <end position="169"/>
    </location>
</feature>
<sequence length="273" mass="30418">MFLELLSGVTGIFVVVYDGQHALKFTLGRAKGVVGPGIHFKWPIIQRFRVEETKHTTMDLEPQVIQLSDDLVYEVDAKLIYQITNLRKSLIEVDELVTGMQNRVVVTIQRVISAHTRATITDTEALIGQILGDDDLVRMQEQWGVRILQLGFSNISPSPATLEITQLDLLARERNQLYRELIAGGTGPDVAVALVTGAVVTTHPTENPDGMRAERRALAAAKETTETEYEAWEAEQARKLAARRKADTDPIGDDQNLDADEDDDEKKKDDEAK</sequence>
<dbReference type="AlphaFoldDB" id="A0A518CWZ2"/>
<dbReference type="InterPro" id="IPR001107">
    <property type="entry name" value="Band_7"/>
</dbReference>
<dbReference type="InterPro" id="IPR043202">
    <property type="entry name" value="Band-7_stomatin-like"/>
</dbReference>
<evidence type="ECO:0000256" key="1">
    <source>
        <dbReference type="ARBA" id="ARBA00004167"/>
    </source>
</evidence>
<dbReference type="GO" id="GO:0005886">
    <property type="term" value="C:plasma membrane"/>
    <property type="evidence" value="ECO:0007669"/>
    <property type="project" value="InterPro"/>
</dbReference>
<dbReference type="Gene3D" id="3.30.479.30">
    <property type="entry name" value="Band 7 domain"/>
    <property type="match status" value="1"/>
</dbReference>
<dbReference type="SUPFAM" id="SSF117892">
    <property type="entry name" value="Band 7/SPFH domain"/>
    <property type="match status" value="1"/>
</dbReference>
<dbReference type="Pfam" id="PF01145">
    <property type="entry name" value="Band_7"/>
    <property type="match status" value="1"/>
</dbReference>
<evidence type="ECO:0000313" key="5">
    <source>
        <dbReference type="EMBL" id="QDU83739.1"/>
    </source>
</evidence>
<dbReference type="InterPro" id="IPR036013">
    <property type="entry name" value="Band_7/SPFH_dom_sf"/>
</dbReference>
<gene>
    <name evidence="5" type="ORF">Pla163_08400</name>
</gene>
<proteinExistence type="inferred from homology"/>
<organism evidence="5 6">
    <name type="scientific">Rohdeia mirabilis</name>
    <dbReference type="NCBI Taxonomy" id="2528008"/>
    <lineage>
        <taxon>Bacteria</taxon>
        <taxon>Pseudomonadati</taxon>
        <taxon>Planctomycetota</taxon>
        <taxon>Planctomycetia</taxon>
        <taxon>Planctomycetia incertae sedis</taxon>
        <taxon>Rohdeia</taxon>
    </lineage>
</organism>
<comment type="subcellular location">
    <subcellularLocation>
        <location evidence="1">Membrane</location>
        <topology evidence="1">Single-pass membrane protein</topology>
    </subcellularLocation>
</comment>
<feature type="compositionally biased region" description="Acidic residues" evidence="3">
    <location>
        <begin position="250"/>
        <end position="264"/>
    </location>
</feature>
<dbReference type="Proteomes" id="UP000319342">
    <property type="component" value="Chromosome"/>
</dbReference>
<reference evidence="5 6" key="1">
    <citation type="submission" date="2019-02" db="EMBL/GenBank/DDBJ databases">
        <title>Deep-cultivation of Planctomycetes and their phenomic and genomic characterization uncovers novel biology.</title>
        <authorList>
            <person name="Wiegand S."/>
            <person name="Jogler M."/>
            <person name="Boedeker C."/>
            <person name="Pinto D."/>
            <person name="Vollmers J."/>
            <person name="Rivas-Marin E."/>
            <person name="Kohn T."/>
            <person name="Peeters S.H."/>
            <person name="Heuer A."/>
            <person name="Rast P."/>
            <person name="Oberbeckmann S."/>
            <person name="Bunk B."/>
            <person name="Jeske O."/>
            <person name="Meyerdierks A."/>
            <person name="Storesund J.E."/>
            <person name="Kallscheuer N."/>
            <person name="Luecker S."/>
            <person name="Lage O.M."/>
            <person name="Pohl T."/>
            <person name="Merkel B.J."/>
            <person name="Hornburger P."/>
            <person name="Mueller R.-W."/>
            <person name="Bruemmer F."/>
            <person name="Labrenz M."/>
            <person name="Spormann A.M."/>
            <person name="Op den Camp H."/>
            <person name="Overmann J."/>
            <person name="Amann R."/>
            <person name="Jetten M.S.M."/>
            <person name="Mascher T."/>
            <person name="Medema M.H."/>
            <person name="Devos D.P."/>
            <person name="Kaster A.-K."/>
            <person name="Ovreas L."/>
            <person name="Rohde M."/>
            <person name="Galperin M.Y."/>
            <person name="Jogler C."/>
        </authorList>
    </citation>
    <scope>NUCLEOTIDE SEQUENCE [LARGE SCALE GENOMIC DNA]</scope>
    <source>
        <strain evidence="5 6">Pla163</strain>
    </source>
</reference>
<dbReference type="EMBL" id="CP036290">
    <property type="protein sequence ID" value="QDU83739.1"/>
    <property type="molecule type" value="Genomic_DNA"/>
</dbReference>
<keyword evidence="6" id="KW-1185">Reference proteome</keyword>
<protein>
    <submittedName>
        <fullName evidence="5">SPFH domain / Band 7 family protein</fullName>
    </submittedName>
</protein>
<name>A0A518CWZ2_9BACT</name>
<dbReference type="SMART" id="SM00244">
    <property type="entry name" value="PHB"/>
    <property type="match status" value="1"/>
</dbReference>
<feature type="region of interest" description="Disordered" evidence="3">
    <location>
        <begin position="238"/>
        <end position="273"/>
    </location>
</feature>